<evidence type="ECO:0000313" key="2">
    <source>
        <dbReference type="EMBL" id="PAP97899.1"/>
    </source>
</evidence>
<name>A0AB36R0R1_9HYPH</name>
<evidence type="ECO:0000259" key="1">
    <source>
        <dbReference type="Pfam" id="PF01695"/>
    </source>
</evidence>
<dbReference type="InterPro" id="IPR002611">
    <property type="entry name" value="IstB_ATP-bd"/>
</dbReference>
<sequence length="255" mass="29427">MMTIPEIERCLRQLRLSGVRDTLQTRVLQAQGANQPFLETFSLILQDELDRRQSRLIERRYQQSGLDEKLTLAEFDWSFNPKLPRQTCFQLHTLSFIAAGENAMLVGKPGTGNPTSPRRLPIRRSCTATRSSISRPMTSFHRHALNAPAQREARMRTIIDCDLLVLDDLFLARPIPDDAGAWLQTLIHQRYKLRRSVIVTSNRVVQDWGTYLRDNTMSTTILDRLMHHCHLLEFDGRSYRLKEAAEALARKTKSN</sequence>
<dbReference type="InterPro" id="IPR028350">
    <property type="entry name" value="DNAC/IstB-like"/>
</dbReference>
<dbReference type="GO" id="GO:0005524">
    <property type="term" value="F:ATP binding"/>
    <property type="evidence" value="ECO:0007669"/>
    <property type="project" value="UniProtKB-KW"/>
</dbReference>
<keyword evidence="2" id="KW-0547">Nucleotide-binding</keyword>
<reference evidence="3" key="1">
    <citation type="submission" date="2017-08" db="EMBL/GenBank/DDBJ databases">
        <title>Mesorhizobium wenxinae sp. nov., a novel rhizobial species isolated from root nodules of chickpea (Cicer arietinum L.).</title>
        <authorList>
            <person name="Zhang J."/>
        </authorList>
    </citation>
    <scope>NUCLEOTIDE SEQUENCE [LARGE SCALE GENOMIC DNA]</scope>
    <source>
        <strain evidence="3">USDA 3392</strain>
    </source>
</reference>
<dbReference type="PIRSF" id="PIRSF003073">
    <property type="entry name" value="DNAC_TnpB_IstB"/>
    <property type="match status" value="1"/>
</dbReference>
<dbReference type="RefSeq" id="WP_095489380.1">
    <property type="nucleotide sequence ID" value="NZ_CP088151.1"/>
</dbReference>
<organism evidence="2 3">
    <name type="scientific">Mesorhizobium mediterraneum</name>
    <dbReference type="NCBI Taxonomy" id="43617"/>
    <lineage>
        <taxon>Bacteria</taxon>
        <taxon>Pseudomonadati</taxon>
        <taxon>Pseudomonadota</taxon>
        <taxon>Alphaproteobacteria</taxon>
        <taxon>Hyphomicrobiales</taxon>
        <taxon>Phyllobacteriaceae</taxon>
        <taxon>Mesorhizobium</taxon>
    </lineage>
</organism>
<feature type="domain" description="IstB-like ATP-binding" evidence="1">
    <location>
        <begin position="11"/>
        <end position="247"/>
    </location>
</feature>
<keyword evidence="3" id="KW-1185">Reference proteome</keyword>
<evidence type="ECO:0000313" key="3">
    <source>
        <dbReference type="Proteomes" id="UP000216215"/>
    </source>
</evidence>
<dbReference type="InterPro" id="IPR027417">
    <property type="entry name" value="P-loop_NTPase"/>
</dbReference>
<dbReference type="Proteomes" id="UP000216215">
    <property type="component" value="Unassembled WGS sequence"/>
</dbReference>
<dbReference type="Gene3D" id="3.40.50.300">
    <property type="entry name" value="P-loop containing nucleotide triphosphate hydrolases"/>
    <property type="match status" value="1"/>
</dbReference>
<dbReference type="EMBL" id="NPKI01000050">
    <property type="protein sequence ID" value="PAP97899.1"/>
    <property type="molecule type" value="Genomic_DNA"/>
</dbReference>
<accession>A0AB36R0R1</accession>
<dbReference type="AlphaFoldDB" id="A0AB36R0R1"/>
<proteinExistence type="predicted"/>
<keyword evidence="2" id="KW-0067">ATP-binding</keyword>
<dbReference type="SUPFAM" id="SSF52540">
    <property type="entry name" value="P-loop containing nucleoside triphosphate hydrolases"/>
    <property type="match status" value="1"/>
</dbReference>
<gene>
    <name evidence="2" type="ORF">CIT25_33385</name>
</gene>
<comment type="caution">
    <text evidence="2">The sequence shown here is derived from an EMBL/GenBank/DDBJ whole genome shotgun (WGS) entry which is preliminary data.</text>
</comment>
<protein>
    <submittedName>
        <fullName evidence="2">ATP-binding protein</fullName>
    </submittedName>
</protein>
<dbReference type="Pfam" id="PF01695">
    <property type="entry name" value="IstB_IS21"/>
    <property type="match status" value="1"/>
</dbReference>